<dbReference type="PANTHER" id="PTHR12234">
    <property type="entry name" value="FORMIMINOTRANSFERASE-CYCLODEAMINASE"/>
    <property type="match status" value="1"/>
</dbReference>
<dbReference type="KEGG" id="cam:140918591"/>
<dbReference type="InterPro" id="IPR037064">
    <property type="entry name" value="Formiminotransferase_N_sf"/>
</dbReference>
<dbReference type="InterPro" id="IPR013802">
    <property type="entry name" value="Formiminotransferase_C"/>
</dbReference>
<reference evidence="6" key="2">
    <citation type="submission" date="2025-08" db="UniProtKB">
        <authorList>
            <consortium name="RefSeq"/>
        </authorList>
    </citation>
    <scope>IDENTIFICATION</scope>
    <source>
        <tissue evidence="6">Etiolated seedlings</tissue>
    </source>
</reference>
<dbReference type="GO" id="GO:0005542">
    <property type="term" value="F:folic acid binding"/>
    <property type="evidence" value="ECO:0007669"/>
    <property type="project" value="InterPro"/>
</dbReference>
<feature type="domain" description="Formiminotransferase N-terminal subdomain" evidence="4">
    <location>
        <begin position="5"/>
        <end position="198"/>
    </location>
</feature>
<dbReference type="InterPro" id="IPR022384">
    <property type="entry name" value="FormiminoTrfase_cat_dom_sf"/>
</dbReference>
<protein>
    <recommendedName>
        <fullName evidence="1">glutamate formimidoyltransferase</fullName>
        <ecNumber evidence="1">2.1.2.5</ecNumber>
    </recommendedName>
</protein>
<evidence type="ECO:0000259" key="3">
    <source>
        <dbReference type="SMART" id="SM01221"/>
    </source>
</evidence>
<dbReference type="Pfam" id="PF07837">
    <property type="entry name" value="FTCD_N"/>
    <property type="match status" value="1"/>
</dbReference>
<dbReference type="EC" id="2.1.2.5" evidence="1"/>
<dbReference type="SUPFAM" id="SSF55116">
    <property type="entry name" value="Formiminotransferase domain of formiminotransferase-cyclodeaminase"/>
    <property type="match status" value="2"/>
</dbReference>
<dbReference type="GO" id="GO:0030409">
    <property type="term" value="F:glutamate formimidoyltransferase activity"/>
    <property type="evidence" value="ECO:0007669"/>
    <property type="project" value="UniProtKB-EC"/>
</dbReference>
<accession>A0A1S2XF36</accession>
<evidence type="ECO:0000259" key="4">
    <source>
        <dbReference type="SMART" id="SM01222"/>
    </source>
</evidence>
<keyword evidence="5" id="KW-1185">Reference proteome</keyword>
<dbReference type="Gene3D" id="3.30.70.670">
    <property type="entry name" value="Formiminotransferase, C-terminal subdomain"/>
    <property type="match status" value="1"/>
</dbReference>
<evidence type="ECO:0000256" key="1">
    <source>
        <dbReference type="ARBA" id="ARBA00012252"/>
    </source>
</evidence>
<dbReference type="InterPro" id="IPR037070">
    <property type="entry name" value="Formiminotransferase_C_sf"/>
</dbReference>
<evidence type="ECO:0000256" key="2">
    <source>
        <dbReference type="ARBA" id="ARBA00022679"/>
    </source>
</evidence>
<reference evidence="5" key="1">
    <citation type="journal article" date="2013" name="Nat. Biotechnol.">
        <title>Draft genome sequence of chickpea (Cicer arietinum) provides a resource for trait improvement.</title>
        <authorList>
            <person name="Varshney R.K."/>
            <person name="Song C."/>
            <person name="Saxena R.K."/>
            <person name="Azam S."/>
            <person name="Yu S."/>
            <person name="Sharpe A.G."/>
            <person name="Cannon S."/>
            <person name="Baek J."/>
            <person name="Rosen B.D."/>
            <person name="Tar'an B."/>
            <person name="Millan T."/>
            <person name="Zhang X."/>
            <person name="Ramsay L.D."/>
            <person name="Iwata A."/>
            <person name="Wang Y."/>
            <person name="Nelson W."/>
            <person name="Farmer A.D."/>
            <person name="Gaur P.M."/>
            <person name="Soderlund C."/>
            <person name="Penmetsa R.V."/>
            <person name="Xu C."/>
            <person name="Bharti A.K."/>
            <person name="He W."/>
            <person name="Winter P."/>
            <person name="Zhao S."/>
            <person name="Hane J.K."/>
            <person name="Carrasquilla-Garcia N."/>
            <person name="Condie J.A."/>
            <person name="Upadhyaya H.D."/>
            <person name="Luo M.C."/>
            <person name="Thudi M."/>
            <person name="Gowda C.L."/>
            <person name="Singh N.P."/>
            <person name="Lichtenzveig J."/>
            <person name="Gali K.K."/>
            <person name="Rubio J."/>
            <person name="Nadarajan N."/>
            <person name="Dolezel J."/>
            <person name="Bansal K.C."/>
            <person name="Xu X."/>
            <person name="Edwards D."/>
            <person name="Zhang G."/>
            <person name="Kahl G."/>
            <person name="Gil J."/>
            <person name="Singh K.B."/>
            <person name="Datta S.K."/>
            <person name="Jackson S.A."/>
            <person name="Wang J."/>
            <person name="Cook D.R."/>
        </authorList>
    </citation>
    <scope>NUCLEOTIDE SEQUENCE [LARGE SCALE GENOMIC DNA]</scope>
    <source>
        <strain evidence="5">cv. CDC Frontier</strain>
    </source>
</reference>
<dbReference type="eggNOG" id="ENOG502QS19">
    <property type="taxonomic scope" value="Eukaryota"/>
</dbReference>
<dbReference type="InterPro" id="IPR012886">
    <property type="entry name" value="Formiminotransferase_N"/>
</dbReference>
<dbReference type="OrthoDB" id="774923at2759"/>
<name>A0A1S2XF36_CICAR</name>
<keyword evidence="2" id="KW-0808">Transferase</keyword>
<gene>
    <name evidence="6" type="primary">LOC101496796</name>
</gene>
<feature type="domain" description="Formiminotransferase C-terminal subdomain" evidence="3">
    <location>
        <begin position="203"/>
        <end position="291"/>
    </location>
</feature>
<proteinExistence type="predicted"/>
<dbReference type="Proteomes" id="UP000087171">
    <property type="component" value="Chromosome Ca1"/>
</dbReference>
<dbReference type="InterPro" id="IPR051623">
    <property type="entry name" value="FTCD"/>
</dbReference>
<evidence type="ECO:0000313" key="6">
    <source>
        <dbReference type="RefSeq" id="XP_004487323.1"/>
    </source>
</evidence>
<dbReference type="RefSeq" id="XP_004487323.1">
    <property type="nucleotide sequence ID" value="XM_004487266.3"/>
</dbReference>
<dbReference type="PaxDb" id="3827-XP_004487322.1"/>
<evidence type="ECO:0000313" key="5">
    <source>
        <dbReference type="Proteomes" id="UP000087171"/>
    </source>
</evidence>
<dbReference type="SMART" id="SM01221">
    <property type="entry name" value="FTCD"/>
    <property type="match status" value="1"/>
</dbReference>
<dbReference type="SMART" id="SM01222">
    <property type="entry name" value="FTCD_N"/>
    <property type="match status" value="1"/>
</dbReference>
<sequence>MLKSILGCCKVYISESRNKSALESIERAAKLFPLAPIINKFEDVAYNRVGYTLVSELDSVSSAQPCHLTNAVLAMVKAAFENIDFELHSGTHPRVGVVDHICFHPLVDASLDQAARTARCLATDMGSSLQVPTFLYGAAHEEGRTLDSIRRTFGYFKPNSSENQWIGVPKSNTLPLKPDSGPCQVTPTKGVVVIGATNWVDNYNVPLLTSNISVVRRMAKQISGRGGGLASVQAMALTHGEGVIEVACNLLDPNKVNGERVQQEVEKVAKEEGISVEKGYYTDFSQDEIVKSYLKILEERI</sequence>
<organism evidence="5 6">
    <name type="scientific">Cicer arietinum</name>
    <name type="common">Chickpea</name>
    <name type="synonym">Garbanzo</name>
    <dbReference type="NCBI Taxonomy" id="3827"/>
    <lineage>
        <taxon>Eukaryota</taxon>
        <taxon>Viridiplantae</taxon>
        <taxon>Streptophyta</taxon>
        <taxon>Embryophyta</taxon>
        <taxon>Tracheophyta</taxon>
        <taxon>Spermatophyta</taxon>
        <taxon>Magnoliopsida</taxon>
        <taxon>eudicotyledons</taxon>
        <taxon>Gunneridae</taxon>
        <taxon>Pentapetalae</taxon>
        <taxon>rosids</taxon>
        <taxon>fabids</taxon>
        <taxon>Fabales</taxon>
        <taxon>Fabaceae</taxon>
        <taxon>Papilionoideae</taxon>
        <taxon>50 kb inversion clade</taxon>
        <taxon>NPAAA clade</taxon>
        <taxon>Hologalegina</taxon>
        <taxon>IRL clade</taxon>
        <taxon>Cicereae</taxon>
        <taxon>Cicer</taxon>
    </lineage>
</organism>
<dbReference type="Gene3D" id="3.30.990.10">
    <property type="entry name" value="Formiminotransferase, N-terminal subdomain"/>
    <property type="match status" value="1"/>
</dbReference>
<dbReference type="PANTHER" id="PTHR12234:SF1">
    <property type="entry name" value="FORMIMINOTRANSFERASE N-TERMINAL SUBDOMAIN-CONTAINING PROTEIN"/>
    <property type="match status" value="1"/>
</dbReference>
<dbReference type="AlphaFoldDB" id="A0A1S2XF36"/>